<keyword evidence="1" id="KW-0575">Peroxidase</keyword>
<dbReference type="Gene3D" id="3.30.300.20">
    <property type="match status" value="1"/>
</dbReference>
<dbReference type="InterPro" id="IPR015946">
    <property type="entry name" value="KH_dom-like_a/b"/>
</dbReference>
<dbReference type="InterPro" id="IPR003718">
    <property type="entry name" value="OsmC/Ohr_fam"/>
</dbReference>
<dbReference type="PANTHER" id="PTHR35368">
    <property type="entry name" value="HYDROPEROXIDE REDUCTASE"/>
    <property type="match status" value="1"/>
</dbReference>
<organism evidence="1 2">
    <name type="scientific">Azotobacter bryophylli</name>
    <dbReference type="NCBI Taxonomy" id="1986537"/>
    <lineage>
        <taxon>Bacteria</taxon>
        <taxon>Pseudomonadati</taxon>
        <taxon>Pseudomonadota</taxon>
        <taxon>Gammaproteobacteria</taxon>
        <taxon>Pseudomonadales</taxon>
        <taxon>Pseudomonadaceae</taxon>
        <taxon>Azotobacter</taxon>
    </lineage>
</organism>
<evidence type="ECO:0000313" key="2">
    <source>
        <dbReference type="Proteomes" id="UP001595457"/>
    </source>
</evidence>
<dbReference type="InterPro" id="IPR052924">
    <property type="entry name" value="OsmC/Ohr_hydroprdx_reductase"/>
</dbReference>
<keyword evidence="1" id="KW-0560">Oxidoreductase</keyword>
<dbReference type="PANTHER" id="PTHR35368:SF1">
    <property type="entry name" value="HYDROPEROXIDE REDUCTASE"/>
    <property type="match status" value="1"/>
</dbReference>
<proteinExistence type="predicted"/>
<evidence type="ECO:0000313" key="1">
    <source>
        <dbReference type="EMBL" id="MFC2972606.1"/>
    </source>
</evidence>
<dbReference type="InterPro" id="IPR036102">
    <property type="entry name" value="OsmC/Ohrsf"/>
</dbReference>
<dbReference type="SUPFAM" id="SSF82784">
    <property type="entry name" value="OsmC-like"/>
    <property type="match status" value="1"/>
</dbReference>
<dbReference type="RefSeq" id="WP_377814250.1">
    <property type="nucleotide sequence ID" value="NZ_JBHRSJ010000017.1"/>
</dbReference>
<accession>A0ABV7AUM4</accession>
<sequence length="144" mass="15407">MAMKTLSARGQMGAGTSIEVECGSHRLVMDQSKNGGGQDLGPGPLSVLLASLAGCFGSIGRMVARKRQVDLRGMQFALEADYDPDGLLGLDPGVRAGFQELRLQVEIDADLDRPAKQALLEEIEKRCPVADMLEYGTRLVTCLA</sequence>
<dbReference type="EC" id="1.11.1.-" evidence="1"/>
<dbReference type="GO" id="GO:0004601">
    <property type="term" value="F:peroxidase activity"/>
    <property type="evidence" value="ECO:0007669"/>
    <property type="project" value="UniProtKB-KW"/>
</dbReference>
<reference evidence="2" key="1">
    <citation type="journal article" date="2019" name="Int. J. Syst. Evol. Microbiol.">
        <title>The Global Catalogue of Microorganisms (GCM) 10K type strain sequencing project: providing services to taxonomists for standard genome sequencing and annotation.</title>
        <authorList>
            <consortium name="The Broad Institute Genomics Platform"/>
            <consortium name="The Broad Institute Genome Sequencing Center for Infectious Disease"/>
            <person name="Wu L."/>
            <person name="Ma J."/>
        </authorList>
    </citation>
    <scope>NUCLEOTIDE SEQUENCE [LARGE SCALE GENOMIC DNA]</scope>
    <source>
        <strain evidence="2">KCTC 62195</strain>
    </source>
</reference>
<comment type="caution">
    <text evidence="1">The sequence shown here is derived from an EMBL/GenBank/DDBJ whole genome shotgun (WGS) entry which is preliminary data.</text>
</comment>
<dbReference type="Proteomes" id="UP001595457">
    <property type="component" value="Unassembled WGS sequence"/>
</dbReference>
<dbReference type="Pfam" id="PF02566">
    <property type="entry name" value="OsmC"/>
    <property type="match status" value="1"/>
</dbReference>
<dbReference type="EMBL" id="JBHRSJ010000017">
    <property type="protein sequence ID" value="MFC2972606.1"/>
    <property type="molecule type" value="Genomic_DNA"/>
</dbReference>
<name>A0ABV7AUM4_9GAMM</name>
<keyword evidence="2" id="KW-1185">Reference proteome</keyword>
<protein>
    <submittedName>
        <fullName evidence="1">OsmC family protein</fullName>
        <ecNumber evidence="1">1.11.1.-</ecNumber>
    </submittedName>
</protein>
<gene>
    <name evidence="1" type="ORF">ACFOJE_10335</name>
</gene>